<evidence type="ECO:0000256" key="6">
    <source>
        <dbReference type="PIRSR" id="PIRSR600821-52"/>
    </source>
</evidence>
<comment type="similarity">
    <text evidence="4">Belongs to the alanine racemase family.</text>
</comment>
<dbReference type="UniPathway" id="UPA00042">
    <property type="reaction ID" value="UER00497"/>
</dbReference>
<keyword evidence="3 4" id="KW-0413">Isomerase</keyword>
<organism evidence="8 9">
    <name type="scientific">Cutibacterium granulosum</name>
    <dbReference type="NCBI Taxonomy" id="33011"/>
    <lineage>
        <taxon>Bacteria</taxon>
        <taxon>Bacillati</taxon>
        <taxon>Actinomycetota</taxon>
        <taxon>Actinomycetes</taxon>
        <taxon>Propionibacteriales</taxon>
        <taxon>Propionibacteriaceae</taxon>
        <taxon>Cutibacterium</taxon>
    </lineage>
</organism>
<evidence type="ECO:0000313" key="8">
    <source>
        <dbReference type="EMBL" id="SNV30286.1"/>
    </source>
</evidence>
<dbReference type="InterPro" id="IPR020622">
    <property type="entry name" value="Ala_racemase_pyridoxalP-BS"/>
</dbReference>
<dbReference type="EC" id="5.1.1.1" evidence="4"/>
<dbReference type="InterPro" id="IPR029066">
    <property type="entry name" value="PLP-binding_barrel"/>
</dbReference>
<dbReference type="InterPro" id="IPR009006">
    <property type="entry name" value="Ala_racemase/Decarboxylase_C"/>
</dbReference>
<dbReference type="Gene3D" id="3.20.20.10">
    <property type="entry name" value="Alanine racemase"/>
    <property type="match status" value="1"/>
</dbReference>
<dbReference type="Pfam" id="PF01168">
    <property type="entry name" value="Ala_racemase_N"/>
    <property type="match status" value="1"/>
</dbReference>
<dbReference type="HAMAP" id="MF_01201">
    <property type="entry name" value="Ala_racemase"/>
    <property type="match status" value="1"/>
</dbReference>
<feature type="binding site" evidence="4 6">
    <location>
        <position position="344"/>
    </location>
    <ligand>
        <name>substrate</name>
    </ligand>
</feature>
<dbReference type="InterPro" id="IPR001608">
    <property type="entry name" value="Ala_racemase_N"/>
</dbReference>
<dbReference type="GO" id="GO:0008784">
    <property type="term" value="F:alanine racemase activity"/>
    <property type="evidence" value="ECO:0007669"/>
    <property type="project" value="UniProtKB-UniRule"/>
</dbReference>
<evidence type="ECO:0000256" key="3">
    <source>
        <dbReference type="ARBA" id="ARBA00023235"/>
    </source>
</evidence>
<feature type="active site" description="Proton acceptor; specific for D-alanine" evidence="4">
    <location>
        <position position="68"/>
    </location>
</feature>
<comment type="catalytic activity">
    <reaction evidence="4">
        <text>L-alanine = D-alanine</text>
        <dbReference type="Rhea" id="RHEA:20249"/>
        <dbReference type="ChEBI" id="CHEBI:57416"/>
        <dbReference type="ChEBI" id="CHEBI:57972"/>
        <dbReference type="EC" id="5.1.1.1"/>
    </reaction>
</comment>
<dbReference type="InterPro" id="IPR011079">
    <property type="entry name" value="Ala_racemase_C"/>
</dbReference>
<evidence type="ECO:0000256" key="4">
    <source>
        <dbReference type="HAMAP-Rule" id="MF_01201"/>
    </source>
</evidence>
<comment type="function">
    <text evidence="4">Catalyzes the interconversion of L-alanine and D-alanine. May also act on other amino acids.</text>
</comment>
<protein>
    <recommendedName>
        <fullName evidence="4">Alanine racemase</fullName>
        <ecNumber evidence="4">5.1.1.1</ecNumber>
    </recommendedName>
</protein>
<feature type="domain" description="Alanine racemase C-terminal" evidence="7">
    <location>
        <begin position="275"/>
        <end position="403"/>
    </location>
</feature>
<proteinExistence type="inferred from homology"/>
<dbReference type="RefSeq" id="WP_231933795.1">
    <property type="nucleotide sequence ID" value="NZ_LT906441.1"/>
</dbReference>
<keyword evidence="2 4" id="KW-0663">Pyridoxal phosphate</keyword>
<dbReference type="GO" id="GO:0030170">
    <property type="term" value="F:pyridoxal phosphate binding"/>
    <property type="evidence" value="ECO:0007669"/>
    <property type="project" value="UniProtKB-UniRule"/>
</dbReference>
<dbReference type="AlphaFoldDB" id="A0A239W880"/>
<evidence type="ECO:0000313" key="9">
    <source>
        <dbReference type="Proteomes" id="UP000215332"/>
    </source>
</evidence>
<dbReference type="Pfam" id="PF00842">
    <property type="entry name" value="Ala_racemase_C"/>
    <property type="match status" value="1"/>
</dbReference>
<dbReference type="FunFam" id="3.20.20.10:FF:000002">
    <property type="entry name" value="Alanine racemase"/>
    <property type="match status" value="1"/>
</dbReference>
<dbReference type="SMART" id="SM01005">
    <property type="entry name" value="Ala_racemase_C"/>
    <property type="match status" value="1"/>
</dbReference>
<dbReference type="EMBL" id="LT906441">
    <property type="protein sequence ID" value="SNV30286.1"/>
    <property type="molecule type" value="Genomic_DNA"/>
</dbReference>
<dbReference type="PROSITE" id="PS00395">
    <property type="entry name" value="ALANINE_RACEMASE"/>
    <property type="match status" value="1"/>
</dbReference>
<dbReference type="Proteomes" id="UP000215332">
    <property type="component" value="Chromosome 1"/>
</dbReference>
<dbReference type="SUPFAM" id="SSF51419">
    <property type="entry name" value="PLP-binding barrel"/>
    <property type="match status" value="1"/>
</dbReference>
<dbReference type="SUPFAM" id="SSF50621">
    <property type="entry name" value="Alanine racemase C-terminal domain-like"/>
    <property type="match status" value="1"/>
</dbReference>
<dbReference type="GO" id="GO:0005829">
    <property type="term" value="C:cytosol"/>
    <property type="evidence" value="ECO:0007669"/>
    <property type="project" value="TreeGrafter"/>
</dbReference>
<dbReference type="CDD" id="cd00430">
    <property type="entry name" value="PLPDE_III_AR"/>
    <property type="match status" value="1"/>
</dbReference>
<gene>
    <name evidence="8" type="primary">alr_2</name>
    <name evidence="8" type="ORF">SAMEA4412665_00385</name>
</gene>
<dbReference type="Gene3D" id="2.40.37.10">
    <property type="entry name" value="Lyase, Ornithine Decarboxylase, Chain A, domain 1"/>
    <property type="match status" value="1"/>
</dbReference>
<dbReference type="NCBIfam" id="TIGR00492">
    <property type="entry name" value="alr"/>
    <property type="match status" value="1"/>
</dbReference>
<comment type="cofactor">
    <cofactor evidence="1 4 5">
        <name>pyridoxal 5'-phosphate</name>
        <dbReference type="ChEBI" id="CHEBI:597326"/>
    </cofactor>
</comment>
<dbReference type="PANTHER" id="PTHR30511:SF0">
    <property type="entry name" value="ALANINE RACEMASE, CATABOLIC-RELATED"/>
    <property type="match status" value="1"/>
</dbReference>
<evidence type="ECO:0000256" key="5">
    <source>
        <dbReference type="PIRSR" id="PIRSR600821-50"/>
    </source>
</evidence>
<dbReference type="KEGG" id="cgrn:4412665_00385"/>
<comment type="pathway">
    <text evidence="4">Amino-acid biosynthesis; D-alanine biosynthesis; D-alanine from L-alanine: step 1/1.</text>
</comment>
<sequence>MPMKASAVEAKSDARTVPSAAATFSSAVHHRPRCSAPSTATIDLTAINHNLAQVRDLVGDRKVLMAVKGDAYGHGAVQVARHVQQTGAADWLGVATVAEAQELVEAGVRLPILKFSPADPGNLETAILYGVRLTVVDERTVRQANEVAQAMGRCANVHVAIDTGMGRIGLQPEHLADVVAAVDRADHLRLEGVFTHLPVSDAPDGREFTAAEIAHFVDTVQMVEARRGHIPVVHMANSGAIIGQSLGPTTMVRAGIMSYGYNPNPAMGSLGLRPALSWTSHISFLKQVEPGQTVGYGRTWTAQRSTTIATIPVGYADGYSRRLSNRGQVLIGGEFRPVVGRVCMDQLMVDLGPSSTARVGDDVVLLGEQAGHTITADDLAEQLDTISYEITCDIGKRVDRRWVS</sequence>
<dbReference type="PRINTS" id="PR00992">
    <property type="entry name" value="ALARACEMASE"/>
</dbReference>
<evidence type="ECO:0000259" key="7">
    <source>
        <dbReference type="SMART" id="SM01005"/>
    </source>
</evidence>
<evidence type="ECO:0000256" key="1">
    <source>
        <dbReference type="ARBA" id="ARBA00001933"/>
    </source>
</evidence>
<accession>A0A239W880</accession>
<dbReference type="InterPro" id="IPR000821">
    <property type="entry name" value="Ala_racemase"/>
</dbReference>
<evidence type="ECO:0000256" key="2">
    <source>
        <dbReference type="ARBA" id="ARBA00022898"/>
    </source>
</evidence>
<dbReference type="PANTHER" id="PTHR30511">
    <property type="entry name" value="ALANINE RACEMASE"/>
    <property type="match status" value="1"/>
</dbReference>
<name>A0A239W880_9ACTN</name>
<dbReference type="GO" id="GO:0030632">
    <property type="term" value="P:D-alanine biosynthetic process"/>
    <property type="evidence" value="ECO:0007669"/>
    <property type="project" value="UniProtKB-UniRule"/>
</dbReference>
<feature type="active site" description="Proton acceptor; specific for L-alanine" evidence="4">
    <location>
        <position position="296"/>
    </location>
</feature>
<feature type="modified residue" description="N6-(pyridoxal phosphate)lysine" evidence="4 5">
    <location>
        <position position="68"/>
    </location>
</feature>
<dbReference type="eggNOG" id="COG0787">
    <property type="taxonomic scope" value="Bacteria"/>
</dbReference>
<feature type="binding site" evidence="4 6">
    <location>
        <position position="167"/>
    </location>
    <ligand>
        <name>substrate</name>
    </ligand>
</feature>
<reference evidence="8 9" key="1">
    <citation type="submission" date="2017-06" db="EMBL/GenBank/DDBJ databases">
        <authorList>
            <consortium name="Pathogen Informatics"/>
        </authorList>
    </citation>
    <scope>NUCLEOTIDE SEQUENCE [LARGE SCALE GENOMIC DNA]</scope>
    <source>
        <strain evidence="8 9">NCTC11865</strain>
    </source>
</reference>